<organism evidence="1 2">
    <name type="scientific">Paraburkholderia antibiotica</name>
    <dbReference type="NCBI Taxonomy" id="2728839"/>
    <lineage>
        <taxon>Bacteria</taxon>
        <taxon>Pseudomonadati</taxon>
        <taxon>Pseudomonadota</taxon>
        <taxon>Betaproteobacteria</taxon>
        <taxon>Burkholderiales</taxon>
        <taxon>Burkholderiaceae</taxon>
        <taxon>Paraburkholderia</taxon>
    </lineage>
</organism>
<protein>
    <submittedName>
        <fullName evidence="1">Uncharacterized protein</fullName>
    </submittedName>
</protein>
<dbReference type="AlphaFoldDB" id="A0A7Y0FGZ6"/>
<name>A0A7Y0FGZ6_9BURK</name>
<proteinExistence type="predicted"/>
<comment type="caution">
    <text evidence="1">The sequence shown here is derived from an EMBL/GenBank/DDBJ whole genome shotgun (WGS) entry which is preliminary data.</text>
</comment>
<evidence type="ECO:0000313" key="2">
    <source>
        <dbReference type="Proteomes" id="UP000583127"/>
    </source>
</evidence>
<accession>A0A7Y0FGZ6</accession>
<evidence type="ECO:0000313" key="1">
    <source>
        <dbReference type="EMBL" id="NML35540.1"/>
    </source>
</evidence>
<reference evidence="1 2" key="1">
    <citation type="submission" date="2020-04" db="EMBL/GenBank/DDBJ databases">
        <title>Paraburkholderia sp. G-4-1-8 isolated from soil.</title>
        <authorList>
            <person name="Dahal R.H."/>
        </authorList>
    </citation>
    <scope>NUCLEOTIDE SEQUENCE [LARGE SCALE GENOMIC DNA]</scope>
    <source>
        <strain evidence="1 2">G-4-1-8</strain>
    </source>
</reference>
<dbReference type="EMBL" id="JABBFZ010000052">
    <property type="protein sequence ID" value="NML35540.1"/>
    <property type="molecule type" value="Genomic_DNA"/>
</dbReference>
<dbReference type="Proteomes" id="UP000583127">
    <property type="component" value="Unassembled WGS sequence"/>
</dbReference>
<dbReference type="RefSeq" id="WP_169501713.1">
    <property type="nucleotide sequence ID" value="NZ_JABBFZ010000052.1"/>
</dbReference>
<keyword evidence="2" id="KW-1185">Reference proteome</keyword>
<gene>
    <name evidence="1" type="ORF">HHL14_32620</name>
</gene>
<sequence>MDIHLQKQFAVQADRNVNQNALFSIIETELNARGVSRDSYRLGDDPHIGLGELRLSEEDEYWVICVDERGASFNPCIFTSYFSAVNYFMFELSGTGGEAMWKKL</sequence>